<evidence type="ECO:0000313" key="3">
    <source>
        <dbReference type="Proteomes" id="UP001304769"/>
    </source>
</evidence>
<comment type="caution">
    <text evidence="2">The sequence shown here is derived from an EMBL/GenBank/DDBJ whole genome shotgun (WGS) entry which is preliminary data.</text>
</comment>
<proteinExistence type="predicted"/>
<dbReference type="Proteomes" id="UP001304769">
    <property type="component" value="Unassembled WGS sequence"/>
</dbReference>
<sequence length="273" mass="30054">MPQSRDRLPKTHVIRRTIAALREAGFEAEADLSTETRSTAEVEADRIARQQDRVEALESKADRRAAAAGAAWNRERAAVEALPEGGEPIKVGHHSEARHRRAIERAHASTRAAVAAENAAGEAAARAATAARTTGARYSVQTVANRIEKLGADIRRLERQIVDDTYDPERGYRPATEEEKARRARSAAPRLGELRDQLAYWEGVRAEHIATGKATNHSRETIKPGDAVRIRGHWRRVVRANAKTVSVETGYSWTDKAPYHEITDHRSAGGDAA</sequence>
<feature type="compositionally biased region" description="Basic and acidic residues" evidence="1">
    <location>
        <begin position="167"/>
        <end position="181"/>
    </location>
</feature>
<accession>A0ABU5TB70</accession>
<dbReference type="RefSeq" id="WP_323280838.1">
    <property type="nucleotide sequence ID" value="NZ_JAYGGQ010000019.1"/>
</dbReference>
<dbReference type="InterPro" id="IPR021944">
    <property type="entry name" value="DUF3560"/>
</dbReference>
<evidence type="ECO:0000256" key="1">
    <source>
        <dbReference type="SAM" id="MobiDB-lite"/>
    </source>
</evidence>
<feature type="region of interest" description="Disordered" evidence="1">
    <location>
        <begin position="167"/>
        <end position="188"/>
    </location>
</feature>
<protein>
    <submittedName>
        <fullName evidence="2">DUF3560 domain-containing protein</fullName>
    </submittedName>
</protein>
<reference evidence="2 3" key="1">
    <citation type="submission" date="2023-12" db="EMBL/GenBank/DDBJ databases">
        <title>Sinomonas terricola sp. nov, isolated from litchi orchard soil in Guangdong, PR China.</title>
        <authorList>
            <person name="Jiaxin W."/>
            <person name="Yang Z."/>
            <person name="Honghui Z."/>
        </authorList>
    </citation>
    <scope>NUCLEOTIDE SEQUENCE [LARGE SCALE GENOMIC DNA]</scope>
    <source>
        <strain evidence="2 3">JGH33</strain>
    </source>
</reference>
<dbReference type="EMBL" id="JAYGGQ010000019">
    <property type="protein sequence ID" value="MEA5456928.1"/>
    <property type="molecule type" value="Genomic_DNA"/>
</dbReference>
<evidence type="ECO:0000313" key="2">
    <source>
        <dbReference type="EMBL" id="MEA5456928.1"/>
    </source>
</evidence>
<gene>
    <name evidence="2" type="ORF">SPF06_19570</name>
</gene>
<keyword evidence="3" id="KW-1185">Reference proteome</keyword>
<name>A0ABU5TB70_9MICC</name>
<organism evidence="2 3">
    <name type="scientific">Sinomonas terricola</name>
    <dbReference type="NCBI Taxonomy" id="3110330"/>
    <lineage>
        <taxon>Bacteria</taxon>
        <taxon>Bacillati</taxon>
        <taxon>Actinomycetota</taxon>
        <taxon>Actinomycetes</taxon>
        <taxon>Micrococcales</taxon>
        <taxon>Micrococcaceae</taxon>
        <taxon>Sinomonas</taxon>
    </lineage>
</organism>
<dbReference type="Pfam" id="PF12083">
    <property type="entry name" value="DUF3560"/>
    <property type="match status" value="1"/>
</dbReference>